<dbReference type="AlphaFoldDB" id="A0AAV4JPG7"/>
<comment type="caution">
    <text evidence="1">The sequence shown here is derived from an EMBL/GenBank/DDBJ whole genome shotgun (WGS) entry which is preliminary data.</text>
</comment>
<gene>
    <name evidence="1" type="ORF">ElyMa_001643600</name>
</gene>
<dbReference type="Proteomes" id="UP000762676">
    <property type="component" value="Unassembled WGS sequence"/>
</dbReference>
<keyword evidence="2" id="KW-1185">Reference proteome</keyword>
<dbReference type="EMBL" id="BMAT01003321">
    <property type="protein sequence ID" value="GFS23588.1"/>
    <property type="molecule type" value="Genomic_DNA"/>
</dbReference>
<evidence type="ECO:0000313" key="1">
    <source>
        <dbReference type="EMBL" id="GFS23588.1"/>
    </source>
</evidence>
<proteinExistence type="predicted"/>
<evidence type="ECO:0000313" key="2">
    <source>
        <dbReference type="Proteomes" id="UP000762676"/>
    </source>
</evidence>
<protein>
    <submittedName>
        <fullName evidence="1">Uncharacterized protein</fullName>
    </submittedName>
</protein>
<reference evidence="1 2" key="1">
    <citation type="journal article" date="2021" name="Elife">
        <title>Chloroplast acquisition without the gene transfer in kleptoplastic sea slugs, Plakobranchus ocellatus.</title>
        <authorList>
            <person name="Maeda T."/>
            <person name="Takahashi S."/>
            <person name="Yoshida T."/>
            <person name="Shimamura S."/>
            <person name="Takaki Y."/>
            <person name="Nagai Y."/>
            <person name="Toyoda A."/>
            <person name="Suzuki Y."/>
            <person name="Arimoto A."/>
            <person name="Ishii H."/>
            <person name="Satoh N."/>
            <person name="Nishiyama T."/>
            <person name="Hasebe M."/>
            <person name="Maruyama T."/>
            <person name="Minagawa J."/>
            <person name="Obokata J."/>
            <person name="Shigenobu S."/>
        </authorList>
    </citation>
    <scope>NUCLEOTIDE SEQUENCE [LARGE SCALE GENOMIC DNA]</scope>
</reference>
<name>A0AAV4JPG7_9GAST</name>
<accession>A0AAV4JPG7</accession>
<organism evidence="1 2">
    <name type="scientific">Elysia marginata</name>
    <dbReference type="NCBI Taxonomy" id="1093978"/>
    <lineage>
        <taxon>Eukaryota</taxon>
        <taxon>Metazoa</taxon>
        <taxon>Spiralia</taxon>
        <taxon>Lophotrochozoa</taxon>
        <taxon>Mollusca</taxon>
        <taxon>Gastropoda</taxon>
        <taxon>Heterobranchia</taxon>
        <taxon>Euthyneura</taxon>
        <taxon>Panpulmonata</taxon>
        <taxon>Sacoglossa</taxon>
        <taxon>Placobranchoidea</taxon>
        <taxon>Plakobranchidae</taxon>
        <taxon>Elysia</taxon>
    </lineage>
</organism>
<sequence>MARNTSIHIHATLDPFVQALFRMRIVNTLKSKPANDFRGSPIISDQRHFRPAIESTKSQIARLQYSRPTESRLVQAVHVQLSNISSDSTSINVNV</sequence>